<dbReference type="Gene3D" id="3.50.70.20">
    <property type="entry name" value="Cytochrome P460"/>
    <property type="match status" value="1"/>
</dbReference>
<keyword evidence="1" id="KW-1133">Transmembrane helix</keyword>
<dbReference type="RefSeq" id="WP_015666333.1">
    <property type="nucleotide sequence ID" value="NC_020453.1"/>
</dbReference>
<dbReference type="KEGG" id="aol:S58_32150"/>
<dbReference type="STRING" id="1245469.S58_32150"/>
<evidence type="ECO:0000313" key="3">
    <source>
        <dbReference type="EMBL" id="BAM89213.1"/>
    </source>
</evidence>
<dbReference type="GeneID" id="301817073"/>
<dbReference type="InterPro" id="IPR032033">
    <property type="entry name" value="Cytochrome_P460"/>
</dbReference>
<reference evidence="3 4" key="1">
    <citation type="journal article" date="2013" name="Appl. Environ. Microbiol.">
        <title>Genome analysis suggests that the soil oligotrophic bacterium Agromonas oligotrophica (Bradyrhizobium oligotrophicum) is a nitrogen-fixing symbiont of Aeschynomene indica.</title>
        <authorList>
            <person name="Okubo T."/>
            <person name="Fukushima S."/>
            <person name="Itakura M."/>
            <person name="Oshima K."/>
            <person name="Longtonglang A."/>
            <person name="Teaumroong N."/>
            <person name="Mitsui H."/>
            <person name="Hattori M."/>
            <person name="Hattori R."/>
            <person name="Hattori T."/>
            <person name="Minamisawa K."/>
        </authorList>
    </citation>
    <scope>NUCLEOTIDE SEQUENCE [LARGE SCALE GENOMIC DNA]</scope>
    <source>
        <strain evidence="3 4">S58</strain>
    </source>
</reference>
<feature type="domain" description="Cytochrome P460" evidence="2">
    <location>
        <begin position="52"/>
        <end position="189"/>
    </location>
</feature>
<dbReference type="HOGENOM" id="CLU_106310_2_0_5"/>
<proteinExistence type="predicted"/>
<evidence type="ECO:0000256" key="1">
    <source>
        <dbReference type="SAM" id="Phobius"/>
    </source>
</evidence>
<dbReference type="PATRIC" id="fig|1245469.3.peg.3286"/>
<evidence type="ECO:0000313" key="4">
    <source>
        <dbReference type="Proteomes" id="UP000011841"/>
    </source>
</evidence>
<keyword evidence="1" id="KW-0472">Membrane</keyword>
<evidence type="ECO:0000259" key="2">
    <source>
        <dbReference type="Pfam" id="PF16694"/>
    </source>
</evidence>
<dbReference type="Pfam" id="PF16694">
    <property type="entry name" value="Cytochrome_P460"/>
    <property type="match status" value="1"/>
</dbReference>
<dbReference type="InterPro" id="IPR038142">
    <property type="entry name" value="Cytochrome_P460_sp"/>
</dbReference>
<dbReference type="OrthoDB" id="511546at2"/>
<dbReference type="EMBL" id="AP012603">
    <property type="protein sequence ID" value="BAM89213.1"/>
    <property type="molecule type" value="Genomic_DNA"/>
</dbReference>
<protein>
    <submittedName>
        <fullName evidence="3">Putative cytochrome P460</fullName>
    </submittedName>
</protein>
<dbReference type="CDD" id="cd20753">
    <property type="entry name" value="cyt_P460_Mc-like"/>
    <property type="match status" value="1"/>
</dbReference>
<dbReference type="AlphaFoldDB" id="M4Z6N9"/>
<gene>
    <name evidence="3" type="ORF">S58_32150</name>
</gene>
<sequence length="194" mass="21161">MSEQTHRDRRFLRAVAITFAAIVLLVLGGIAVAQQDKYSLKVPGGLAFAEFRGYEGWQVVATSQSPNLKLVAVILANPAMIEAYASGVPENGKAFPDGARMAKIHWTPKMNQYFPETTVPGTLHDVDFMVKDSKRFADSGGWGWAAFNYDAAAGTFTPATESDTPPQANDAKCGFSCHTVVQSKDYVFTEYGKR</sequence>
<accession>M4Z6N9</accession>
<organism evidence="3 4">
    <name type="scientific">Bradyrhizobium oligotrophicum S58</name>
    <dbReference type="NCBI Taxonomy" id="1245469"/>
    <lineage>
        <taxon>Bacteria</taxon>
        <taxon>Pseudomonadati</taxon>
        <taxon>Pseudomonadota</taxon>
        <taxon>Alphaproteobacteria</taxon>
        <taxon>Hyphomicrobiales</taxon>
        <taxon>Nitrobacteraceae</taxon>
        <taxon>Bradyrhizobium</taxon>
    </lineage>
</organism>
<keyword evidence="1" id="KW-0812">Transmembrane</keyword>
<dbReference type="Proteomes" id="UP000011841">
    <property type="component" value="Chromosome"/>
</dbReference>
<keyword evidence="4" id="KW-1185">Reference proteome</keyword>
<dbReference type="eggNOG" id="ENOG50305AP">
    <property type="taxonomic scope" value="Bacteria"/>
</dbReference>
<feature type="transmembrane region" description="Helical" evidence="1">
    <location>
        <begin position="12"/>
        <end position="33"/>
    </location>
</feature>
<name>M4Z6N9_9BRAD</name>